<dbReference type="EMBL" id="WOWK01000104">
    <property type="protein sequence ID" value="KAF0318831.1"/>
    <property type="molecule type" value="Genomic_DNA"/>
</dbReference>
<sequence>AFQVHNLKVFSTYHLTVGCWLLLVAPRLSASLQTCLQAPDGRASFPHPVLGDRTQQIRRPTGAQSAKSVMQLSMQQTGRCSG</sequence>
<dbReference type="Proteomes" id="UP000434172">
    <property type="component" value="Unassembled WGS sequence"/>
</dbReference>
<feature type="non-terminal residue" evidence="2">
    <location>
        <position position="1"/>
    </location>
</feature>
<dbReference type="AlphaFoldDB" id="A0A8H3W456"/>
<evidence type="ECO:0000313" key="3">
    <source>
        <dbReference type="Proteomes" id="UP000434172"/>
    </source>
</evidence>
<accession>A0A8H3W456</accession>
<reference evidence="2 3" key="1">
    <citation type="submission" date="2019-12" db="EMBL/GenBank/DDBJ databases">
        <title>A genome sequence resource for the geographically widespread anthracnose pathogen Colletotrichum asianum.</title>
        <authorList>
            <person name="Meng Y."/>
        </authorList>
    </citation>
    <scope>NUCLEOTIDE SEQUENCE [LARGE SCALE GENOMIC DNA]</scope>
    <source>
        <strain evidence="2 3">ICMP 18580</strain>
    </source>
</reference>
<evidence type="ECO:0000313" key="2">
    <source>
        <dbReference type="EMBL" id="KAF0318831.1"/>
    </source>
</evidence>
<organism evidence="2 3">
    <name type="scientific">Colletotrichum asianum</name>
    <dbReference type="NCBI Taxonomy" id="702518"/>
    <lineage>
        <taxon>Eukaryota</taxon>
        <taxon>Fungi</taxon>
        <taxon>Dikarya</taxon>
        <taxon>Ascomycota</taxon>
        <taxon>Pezizomycotina</taxon>
        <taxon>Sordariomycetes</taxon>
        <taxon>Hypocreomycetidae</taxon>
        <taxon>Glomerellales</taxon>
        <taxon>Glomerellaceae</taxon>
        <taxon>Colletotrichum</taxon>
        <taxon>Colletotrichum gloeosporioides species complex</taxon>
    </lineage>
</organism>
<keyword evidence="3" id="KW-1185">Reference proteome</keyword>
<name>A0A8H3W456_9PEZI</name>
<protein>
    <submittedName>
        <fullName evidence="2">Uncharacterized protein</fullName>
    </submittedName>
</protein>
<proteinExistence type="predicted"/>
<comment type="caution">
    <text evidence="2">The sequence shown here is derived from an EMBL/GenBank/DDBJ whole genome shotgun (WGS) entry which is preliminary data.</text>
</comment>
<feature type="chain" id="PRO_5034245923" evidence="1">
    <location>
        <begin position="31"/>
        <end position="82"/>
    </location>
</feature>
<feature type="signal peptide" evidence="1">
    <location>
        <begin position="1"/>
        <end position="30"/>
    </location>
</feature>
<gene>
    <name evidence="2" type="ORF">GQ607_013963</name>
</gene>
<keyword evidence="1" id="KW-0732">Signal</keyword>
<evidence type="ECO:0000256" key="1">
    <source>
        <dbReference type="SAM" id="SignalP"/>
    </source>
</evidence>